<protein>
    <submittedName>
        <fullName evidence="2">Uncharacterized protein</fullName>
    </submittedName>
</protein>
<evidence type="ECO:0000256" key="1">
    <source>
        <dbReference type="SAM" id="MobiDB-lite"/>
    </source>
</evidence>
<feature type="compositionally biased region" description="Polar residues" evidence="1">
    <location>
        <begin position="145"/>
        <end position="154"/>
    </location>
</feature>
<dbReference type="RefSeq" id="XP_016248640.1">
    <property type="nucleotide sequence ID" value="XM_016395221.1"/>
</dbReference>
<dbReference type="AlphaFoldDB" id="A0A0D2CXV0"/>
<sequence length="154" mass="17243">MMAAFHWIEPESIHNTAALATQARLLTPPFILPQVSVSCLDRDTPTERNTEHEEALWYRCHQVLQDSYKNGELAQLFPGATGVWNLLGTHLMKCAYIVKDLGEARPRQSSVNPATSDEMKLPADVIRNGMKETPDPENYLYMKPSPSTNGHGHS</sequence>
<proteinExistence type="predicted"/>
<dbReference type="Proteomes" id="UP000054466">
    <property type="component" value="Unassembled WGS sequence"/>
</dbReference>
<dbReference type="EMBL" id="KN847043">
    <property type="protein sequence ID" value="KIW28424.1"/>
    <property type="molecule type" value="Genomic_DNA"/>
</dbReference>
<evidence type="ECO:0000313" key="3">
    <source>
        <dbReference type="Proteomes" id="UP000054466"/>
    </source>
</evidence>
<accession>A0A0D2CXV0</accession>
<gene>
    <name evidence="2" type="ORF">PV07_08091</name>
</gene>
<dbReference type="OrthoDB" id="4138157at2759"/>
<name>A0A0D2CXV0_9EURO</name>
<keyword evidence="3" id="KW-1185">Reference proteome</keyword>
<dbReference type="VEuPathDB" id="FungiDB:PV07_08091"/>
<organism evidence="2 3">
    <name type="scientific">Cladophialophora immunda</name>
    <dbReference type="NCBI Taxonomy" id="569365"/>
    <lineage>
        <taxon>Eukaryota</taxon>
        <taxon>Fungi</taxon>
        <taxon>Dikarya</taxon>
        <taxon>Ascomycota</taxon>
        <taxon>Pezizomycotina</taxon>
        <taxon>Eurotiomycetes</taxon>
        <taxon>Chaetothyriomycetidae</taxon>
        <taxon>Chaetothyriales</taxon>
        <taxon>Herpotrichiellaceae</taxon>
        <taxon>Cladophialophora</taxon>
    </lineage>
</organism>
<evidence type="ECO:0000313" key="2">
    <source>
        <dbReference type="EMBL" id="KIW28424.1"/>
    </source>
</evidence>
<feature type="region of interest" description="Disordered" evidence="1">
    <location>
        <begin position="128"/>
        <end position="154"/>
    </location>
</feature>
<dbReference type="HOGENOM" id="CLU_143607_0_0_1"/>
<reference evidence="2 3" key="1">
    <citation type="submission" date="2015-01" db="EMBL/GenBank/DDBJ databases">
        <title>The Genome Sequence of Cladophialophora immunda CBS83496.</title>
        <authorList>
            <consortium name="The Broad Institute Genomics Platform"/>
            <person name="Cuomo C."/>
            <person name="de Hoog S."/>
            <person name="Gorbushina A."/>
            <person name="Stielow B."/>
            <person name="Teixiera M."/>
            <person name="Abouelleil A."/>
            <person name="Chapman S.B."/>
            <person name="Priest M."/>
            <person name="Young S.K."/>
            <person name="Wortman J."/>
            <person name="Nusbaum C."/>
            <person name="Birren B."/>
        </authorList>
    </citation>
    <scope>NUCLEOTIDE SEQUENCE [LARGE SCALE GENOMIC DNA]</scope>
    <source>
        <strain evidence="2 3">CBS 83496</strain>
    </source>
</reference>
<dbReference type="GeneID" id="27347285"/>